<reference evidence="3" key="1">
    <citation type="journal article" date="2015" name="PLoS Genet.">
        <title>Genome Sequence and Transcriptome Analyses of Chrysochromulina tobin: Metabolic Tools for Enhanced Algal Fitness in the Prominent Order Prymnesiales (Haptophyceae).</title>
        <authorList>
            <person name="Hovde B.T."/>
            <person name="Deodato C.R."/>
            <person name="Hunsperger H.M."/>
            <person name="Ryken S.A."/>
            <person name="Yost W."/>
            <person name="Jha R.K."/>
            <person name="Patterson J."/>
            <person name="Monnat R.J. Jr."/>
            <person name="Barlow S.B."/>
            <person name="Starkenburg S.R."/>
            <person name="Cattolico R.A."/>
        </authorList>
    </citation>
    <scope>NUCLEOTIDE SEQUENCE</scope>
    <source>
        <strain evidence="3">CCMP291</strain>
    </source>
</reference>
<accession>A0A0M0JJ17</accession>
<gene>
    <name evidence="2" type="ORF">Ctob_013477</name>
</gene>
<feature type="coiled-coil region" evidence="1">
    <location>
        <begin position="51"/>
        <end position="78"/>
    </location>
</feature>
<keyword evidence="1" id="KW-0175">Coiled coil</keyword>
<dbReference type="Proteomes" id="UP000037460">
    <property type="component" value="Unassembled WGS sequence"/>
</dbReference>
<name>A0A0M0JJ17_9EUKA</name>
<evidence type="ECO:0000313" key="2">
    <source>
        <dbReference type="EMBL" id="KOO26238.1"/>
    </source>
</evidence>
<protein>
    <submittedName>
        <fullName evidence="2">Uncharacterized protein</fullName>
    </submittedName>
</protein>
<sequence length="261" mass="27555">MADTTSEERRQAKVAASMGSISRAGAADTTAEYDRLVSQAVELVNTPALDFLSAKERKLFLEKNLKKAESQCRRAIELDPARPAAYYALGCAQNASADGMAAAASFVKAMEFAREEFSTEWANAAMHAFATLMANASAPRPAWWADAQLLVYSERALTALPEATLTLLWRAQVLSGLPLALPPLATQRSAEQLRTAATHYTAVAKLLISKEEKRAASCLAALAELGVVAGAFVSAIDLVGIAAEGGPEEAVAAGLIVPVPH</sequence>
<keyword evidence="3" id="KW-1185">Reference proteome</keyword>
<proteinExistence type="predicted"/>
<dbReference type="SUPFAM" id="SSF48452">
    <property type="entry name" value="TPR-like"/>
    <property type="match status" value="1"/>
</dbReference>
<dbReference type="EMBL" id="JWZX01002878">
    <property type="protein sequence ID" value="KOO26238.1"/>
    <property type="molecule type" value="Genomic_DNA"/>
</dbReference>
<dbReference type="InterPro" id="IPR011990">
    <property type="entry name" value="TPR-like_helical_dom_sf"/>
</dbReference>
<comment type="caution">
    <text evidence="2">The sequence shown here is derived from an EMBL/GenBank/DDBJ whole genome shotgun (WGS) entry which is preliminary data.</text>
</comment>
<dbReference type="AlphaFoldDB" id="A0A0M0JJ17"/>
<evidence type="ECO:0000256" key="1">
    <source>
        <dbReference type="SAM" id="Coils"/>
    </source>
</evidence>
<evidence type="ECO:0000313" key="3">
    <source>
        <dbReference type="Proteomes" id="UP000037460"/>
    </source>
</evidence>
<organism evidence="2 3">
    <name type="scientific">Chrysochromulina tobinii</name>
    <dbReference type="NCBI Taxonomy" id="1460289"/>
    <lineage>
        <taxon>Eukaryota</taxon>
        <taxon>Haptista</taxon>
        <taxon>Haptophyta</taxon>
        <taxon>Prymnesiophyceae</taxon>
        <taxon>Prymnesiales</taxon>
        <taxon>Chrysochromulinaceae</taxon>
        <taxon>Chrysochromulina</taxon>
    </lineage>
</organism>
<dbReference type="Gene3D" id="1.25.40.10">
    <property type="entry name" value="Tetratricopeptide repeat domain"/>
    <property type="match status" value="1"/>
</dbReference>